<comment type="caution">
    <text evidence="2">The sequence shown here is derived from an EMBL/GenBank/DDBJ whole genome shotgun (WGS) entry which is preliminary data.</text>
</comment>
<dbReference type="eggNOG" id="ENOG502Z9SR">
    <property type="taxonomic scope" value="Bacteria"/>
</dbReference>
<dbReference type="AlphaFoldDB" id="A8RZX9"/>
<accession>A8RZX9</accession>
<organism evidence="2 3">
    <name type="scientific">Enterocloster bolteae (strain ATCC BAA-613 / DSM 15670 / CCUG 46953 / JCM 12243 / WAL 16351)</name>
    <name type="common">Clostridium bolteae</name>
    <dbReference type="NCBI Taxonomy" id="411902"/>
    <lineage>
        <taxon>Bacteria</taxon>
        <taxon>Bacillati</taxon>
        <taxon>Bacillota</taxon>
        <taxon>Clostridia</taxon>
        <taxon>Lachnospirales</taxon>
        <taxon>Lachnospiraceae</taxon>
        <taxon>Enterocloster</taxon>
    </lineage>
</organism>
<evidence type="ECO:0000256" key="1">
    <source>
        <dbReference type="SAM" id="Phobius"/>
    </source>
</evidence>
<dbReference type="HOGENOM" id="CLU_1599878_0_0_9"/>
<reference evidence="2 3" key="1">
    <citation type="submission" date="2007-08" db="EMBL/GenBank/DDBJ databases">
        <authorList>
            <person name="Fulton L."/>
            <person name="Clifton S."/>
            <person name="Fulton B."/>
            <person name="Xu J."/>
            <person name="Minx P."/>
            <person name="Pepin K.H."/>
            <person name="Johnson M."/>
            <person name="Thiruvilangam P."/>
            <person name="Bhonagiri V."/>
            <person name="Nash W.E."/>
            <person name="Mardis E.R."/>
            <person name="Wilson R.K."/>
        </authorList>
    </citation>
    <scope>NUCLEOTIDE SEQUENCE [LARGE SCALE GENOMIC DNA]</scope>
    <source>
        <strain evidence="3">ATCC BAA-613 / DSM 15670 / CCUG 46953 / JCM 12243 / WAL 16351</strain>
    </source>
</reference>
<keyword evidence="1" id="KW-1133">Transmembrane helix</keyword>
<dbReference type="RefSeq" id="WP_007037862.1">
    <property type="nucleotide sequence ID" value="NZ_DS480696.1"/>
</dbReference>
<name>A8RZX9_ENTBW</name>
<dbReference type="PaxDb" id="411902-CLOBOL_05524"/>
<feature type="transmembrane region" description="Helical" evidence="1">
    <location>
        <begin position="13"/>
        <end position="35"/>
    </location>
</feature>
<dbReference type="GeneID" id="97203666"/>
<evidence type="ECO:0000313" key="2">
    <source>
        <dbReference type="EMBL" id="EDP14132.1"/>
    </source>
</evidence>
<evidence type="ECO:0000313" key="3">
    <source>
        <dbReference type="Proteomes" id="UP000005396"/>
    </source>
</evidence>
<dbReference type="EMBL" id="ABCC02000041">
    <property type="protein sequence ID" value="EDP14132.1"/>
    <property type="molecule type" value="Genomic_DNA"/>
</dbReference>
<dbReference type="Proteomes" id="UP000005396">
    <property type="component" value="Unassembled WGS sequence"/>
</dbReference>
<keyword evidence="1" id="KW-0472">Membrane</keyword>
<sequence>MIKRLFWDERGDLSFFTIFVILSINMVMAFLLLFATIRIECINIRNAAKMELNNVSARIYADTFHSQREANLDSYMGDLYFSSAYQDALRTDFIQGLTDRIVLENENYTLSNIRLDFSQHGNDSGKIEYIFSCDAQFRFQMFGEAFPPFSRHITLTGSHNTKY</sequence>
<reference evidence="2 3" key="2">
    <citation type="submission" date="2007-09" db="EMBL/GenBank/DDBJ databases">
        <title>Draft genome sequence of Clostridium bolteae (ATCC BAA-613).</title>
        <authorList>
            <person name="Sudarsanam P."/>
            <person name="Ley R."/>
            <person name="Guruge J."/>
            <person name="Turnbaugh P.J."/>
            <person name="Mahowald M."/>
            <person name="Liep D."/>
            <person name="Gordon J."/>
        </authorList>
    </citation>
    <scope>NUCLEOTIDE SEQUENCE [LARGE SCALE GENOMIC DNA]</scope>
    <source>
        <strain evidence="3">ATCC BAA-613 / DSM 15670 / CCUG 46953 / JCM 12243 / WAL 16351</strain>
    </source>
</reference>
<gene>
    <name evidence="2" type="ORF">CLOBOL_05524</name>
</gene>
<proteinExistence type="predicted"/>
<protein>
    <submittedName>
        <fullName evidence="2">Uncharacterized protein</fullName>
    </submittedName>
</protein>
<keyword evidence="1" id="KW-0812">Transmembrane</keyword>